<accession>A0AAU7X528</accession>
<dbReference type="RefSeq" id="WP_407048256.1">
    <property type="nucleotide sequence ID" value="NZ_CP158568.1"/>
</dbReference>
<organism evidence="2">
    <name type="scientific">Methyloraptor flagellatus</name>
    <dbReference type="NCBI Taxonomy" id="3162530"/>
    <lineage>
        <taxon>Bacteria</taxon>
        <taxon>Pseudomonadati</taxon>
        <taxon>Pseudomonadota</taxon>
        <taxon>Alphaproteobacteria</taxon>
        <taxon>Hyphomicrobiales</taxon>
        <taxon>Ancalomicrobiaceae</taxon>
        <taxon>Methyloraptor</taxon>
    </lineage>
</organism>
<dbReference type="SUPFAM" id="SSF50475">
    <property type="entry name" value="FMN-binding split barrel"/>
    <property type="match status" value="1"/>
</dbReference>
<dbReference type="KEGG" id="mflg:ABS361_13705"/>
<dbReference type="PANTHER" id="PTHR42815:SF2">
    <property type="entry name" value="FAD-BINDING, PUTATIVE (AFU_ORTHOLOGUE AFUA_6G07600)-RELATED"/>
    <property type="match status" value="1"/>
</dbReference>
<dbReference type="InterPro" id="IPR012349">
    <property type="entry name" value="Split_barrel_FMN-bd"/>
</dbReference>
<evidence type="ECO:0000259" key="1">
    <source>
        <dbReference type="Pfam" id="PF01243"/>
    </source>
</evidence>
<dbReference type="EMBL" id="CP158568">
    <property type="protein sequence ID" value="XBY43154.1"/>
    <property type="molecule type" value="Genomic_DNA"/>
</dbReference>
<dbReference type="NCBIfam" id="TIGR04025">
    <property type="entry name" value="PPOX_FMN_DR2398"/>
    <property type="match status" value="1"/>
</dbReference>
<dbReference type="InterPro" id="IPR024029">
    <property type="entry name" value="Pyridox_Oxase_FMN-dep"/>
</dbReference>
<sequence>MTRVTDLEALRALYGTVRERSRRKQLDRLDPHAKHIISLAPFVVIATAGRDGLGDATPRGDAPGFVTVEDDRTLLLPDRPGNNRLDTLQNLIERPGIGLLFLIPGMDETLRVNGTAEILADPALNARFAVDGKLPKTVLRITVREVYIHCAKALMRSRLWDPAAQIDRSIFPSMGEMMRDQIGVVEGVKTETQSEMVERYKQTLY</sequence>
<dbReference type="AlphaFoldDB" id="A0AAU7X528"/>
<dbReference type="PANTHER" id="PTHR42815">
    <property type="entry name" value="FAD-BINDING, PUTATIVE (AFU_ORTHOLOGUE AFUA_6G07600)-RELATED"/>
    <property type="match status" value="1"/>
</dbReference>
<dbReference type="InterPro" id="IPR011576">
    <property type="entry name" value="Pyridox_Oxase_N"/>
</dbReference>
<proteinExistence type="predicted"/>
<name>A0AAU7X528_9HYPH</name>
<dbReference type="Gene3D" id="2.30.110.10">
    <property type="entry name" value="Electron Transport, Fmn-binding Protein, Chain A"/>
    <property type="match status" value="1"/>
</dbReference>
<protein>
    <submittedName>
        <fullName evidence="2">Pyridoxamine 5'-phosphate oxidase family protein</fullName>
    </submittedName>
</protein>
<evidence type="ECO:0000313" key="2">
    <source>
        <dbReference type="EMBL" id="XBY43154.1"/>
    </source>
</evidence>
<gene>
    <name evidence="2" type="ORF">ABS361_13705</name>
</gene>
<feature type="domain" description="Pyridoxamine 5'-phosphate oxidase N-terminal" evidence="1">
    <location>
        <begin position="30"/>
        <end position="150"/>
    </location>
</feature>
<dbReference type="Pfam" id="PF01243">
    <property type="entry name" value="PNPOx_N"/>
    <property type="match status" value="1"/>
</dbReference>
<reference evidence="2" key="1">
    <citation type="submission" date="2024-06" db="EMBL/GenBank/DDBJ databases">
        <title>Methylostella associata gen. nov., sp. nov., a novel Ancalomicrobiaceae-affiliated facultatively methylotrophic bacteria that feed on methanotrophs of the genus Methylococcus.</title>
        <authorList>
            <person name="Saltykova V."/>
            <person name="Danilova O.V."/>
            <person name="Oshkin I.Y."/>
            <person name="Belova S.E."/>
            <person name="Pimenov N.V."/>
            <person name="Dedysh S.N."/>
        </authorList>
    </citation>
    <scope>NUCLEOTIDE SEQUENCE</scope>
    <source>
        <strain evidence="2">S20</strain>
    </source>
</reference>